<name>A0A388L3J8_CHABU</name>
<accession>A0A388L3J8</accession>
<keyword evidence="2" id="KW-1185">Reference proteome</keyword>
<evidence type="ECO:0000313" key="1">
    <source>
        <dbReference type="EMBL" id="GBG76881.1"/>
    </source>
</evidence>
<comment type="caution">
    <text evidence="1">The sequence shown here is derived from an EMBL/GenBank/DDBJ whole genome shotgun (WGS) entry which is preliminary data.</text>
</comment>
<dbReference type="Gramene" id="GBG76881">
    <property type="protein sequence ID" value="GBG76881"/>
    <property type="gene ID" value="CBR_g23096"/>
</dbReference>
<dbReference type="EMBL" id="BFEA01000255">
    <property type="protein sequence ID" value="GBG76881.1"/>
    <property type="molecule type" value="Genomic_DNA"/>
</dbReference>
<reference evidence="1 2" key="1">
    <citation type="journal article" date="2018" name="Cell">
        <title>The Chara Genome: Secondary Complexity and Implications for Plant Terrestrialization.</title>
        <authorList>
            <person name="Nishiyama T."/>
            <person name="Sakayama H."/>
            <person name="Vries J.D."/>
            <person name="Buschmann H."/>
            <person name="Saint-Marcoux D."/>
            <person name="Ullrich K.K."/>
            <person name="Haas F.B."/>
            <person name="Vanderstraeten L."/>
            <person name="Becker D."/>
            <person name="Lang D."/>
            <person name="Vosolsobe S."/>
            <person name="Rombauts S."/>
            <person name="Wilhelmsson P.K.I."/>
            <person name="Janitza P."/>
            <person name="Kern R."/>
            <person name="Heyl A."/>
            <person name="Rumpler F."/>
            <person name="Villalobos L.I.A.C."/>
            <person name="Clay J.M."/>
            <person name="Skokan R."/>
            <person name="Toyoda A."/>
            <person name="Suzuki Y."/>
            <person name="Kagoshima H."/>
            <person name="Schijlen E."/>
            <person name="Tajeshwar N."/>
            <person name="Catarino B."/>
            <person name="Hetherington A.J."/>
            <person name="Saltykova A."/>
            <person name="Bonnot C."/>
            <person name="Breuninger H."/>
            <person name="Symeonidi A."/>
            <person name="Radhakrishnan G.V."/>
            <person name="Van Nieuwerburgh F."/>
            <person name="Deforce D."/>
            <person name="Chang C."/>
            <person name="Karol K.G."/>
            <person name="Hedrich R."/>
            <person name="Ulvskov P."/>
            <person name="Glockner G."/>
            <person name="Delwiche C.F."/>
            <person name="Petrasek J."/>
            <person name="Van de Peer Y."/>
            <person name="Friml J."/>
            <person name="Beilby M."/>
            <person name="Dolan L."/>
            <person name="Kohara Y."/>
            <person name="Sugano S."/>
            <person name="Fujiyama A."/>
            <person name="Delaux P.-M."/>
            <person name="Quint M."/>
            <person name="TheiBen G."/>
            <person name="Hagemann M."/>
            <person name="Harholt J."/>
            <person name="Dunand C."/>
            <person name="Zachgo S."/>
            <person name="Langdale J."/>
            <person name="Maumus F."/>
            <person name="Straeten D.V.D."/>
            <person name="Gould S.B."/>
            <person name="Rensing S.A."/>
        </authorList>
    </citation>
    <scope>NUCLEOTIDE SEQUENCE [LARGE SCALE GENOMIC DNA]</scope>
    <source>
        <strain evidence="1 2">S276</strain>
    </source>
</reference>
<evidence type="ECO:0000313" key="2">
    <source>
        <dbReference type="Proteomes" id="UP000265515"/>
    </source>
</evidence>
<sequence length="120" mass="14038">MVVVGELQRGADAWMMILEMGYRRLQVTVGELSLQSNEEPEVERRVISLADWLKDMTDDMLEIIWELEEGPDPQLEACIDWRRVDGMMSYCYALFDEGCNLRDMLEERLEGDNDKDDEDL</sequence>
<gene>
    <name evidence="1" type="ORF">CBR_g23096</name>
</gene>
<organism evidence="1 2">
    <name type="scientific">Chara braunii</name>
    <name type="common">Braun's stonewort</name>
    <dbReference type="NCBI Taxonomy" id="69332"/>
    <lineage>
        <taxon>Eukaryota</taxon>
        <taxon>Viridiplantae</taxon>
        <taxon>Streptophyta</taxon>
        <taxon>Charophyceae</taxon>
        <taxon>Charales</taxon>
        <taxon>Characeae</taxon>
        <taxon>Chara</taxon>
    </lineage>
</organism>
<proteinExistence type="predicted"/>
<dbReference type="AlphaFoldDB" id="A0A388L3J8"/>
<dbReference type="Proteomes" id="UP000265515">
    <property type="component" value="Unassembled WGS sequence"/>
</dbReference>
<protein>
    <submittedName>
        <fullName evidence="1">Uncharacterized protein</fullName>
    </submittedName>
</protein>